<dbReference type="Proteomes" id="UP000267654">
    <property type="component" value="Unassembled WGS sequence"/>
</dbReference>
<dbReference type="Pfam" id="PF01261">
    <property type="entry name" value="AP_endonuc_2"/>
    <property type="match status" value="1"/>
</dbReference>
<dbReference type="AlphaFoldDB" id="A0A662DF73"/>
<name>A0A662DF73_UNCAE</name>
<dbReference type="InterPro" id="IPR013022">
    <property type="entry name" value="Xyl_isomerase-like_TIM-brl"/>
</dbReference>
<evidence type="ECO:0000259" key="1">
    <source>
        <dbReference type="Pfam" id="PF01261"/>
    </source>
</evidence>
<proteinExistence type="predicted"/>
<dbReference type="Gene3D" id="3.20.20.150">
    <property type="entry name" value="Divalent-metal-dependent TIM barrel enzymes"/>
    <property type="match status" value="1"/>
</dbReference>
<evidence type="ECO:0000313" key="3">
    <source>
        <dbReference type="Proteomes" id="UP000267654"/>
    </source>
</evidence>
<dbReference type="InterPro" id="IPR036237">
    <property type="entry name" value="Xyl_isomerase-like_sf"/>
</dbReference>
<accession>A0A662DF73</accession>
<comment type="caution">
    <text evidence="2">The sequence shown here is derived from an EMBL/GenBank/DDBJ whole genome shotgun (WGS) entry which is preliminary data.</text>
</comment>
<protein>
    <recommendedName>
        <fullName evidence="1">Xylose isomerase-like TIM barrel domain-containing protein</fullName>
    </recommendedName>
</protein>
<dbReference type="SUPFAM" id="SSF51658">
    <property type="entry name" value="Xylose isomerase-like"/>
    <property type="match status" value="1"/>
</dbReference>
<dbReference type="PANTHER" id="PTHR12110:SF53">
    <property type="entry name" value="BLR5974 PROTEIN"/>
    <property type="match status" value="1"/>
</dbReference>
<dbReference type="EMBL" id="QMQB01000131">
    <property type="protein sequence ID" value="RLE12802.1"/>
    <property type="molecule type" value="Genomic_DNA"/>
</dbReference>
<gene>
    <name evidence="2" type="ORF">DRI96_03985</name>
</gene>
<reference evidence="2 3" key="1">
    <citation type="submission" date="2018-06" db="EMBL/GenBank/DDBJ databases">
        <title>Extensive metabolic versatility and redundancy in microbially diverse, dynamic hydrothermal sediments.</title>
        <authorList>
            <person name="Dombrowski N."/>
            <person name="Teske A."/>
            <person name="Baker B.J."/>
        </authorList>
    </citation>
    <scope>NUCLEOTIDE SEQUENCE [LARGE SCALE GENOMIC DNA]</scope>
    <source>
        <strain evidence="2">B19_G9</strain>
    </source>
</reference>
<organism evidence="2 3">
    <name type="scientific">Aerophobetes bacterium</name>
    <dbReference type="NCBI Taxonomy" id="2030807"/>
    <lineage>
        <taxon>Bacteria</taxon>
        <taxon>Candidatus Aerophobota</taxon>
    </lineage>
</organism>
<sequence length="295" mass="34022">MAREVGIGLIDEVGDDMDLFKNIIAEIKQMGFDYVEISPQDVGAIINARLNPDNTHKVREVLKFHNLKATVHAPDHLNLRNEKNFEVQKQVFKSCVDFAQVIDAHVLVYHIGRANPVDWVEWHEEPVRRKEIEALKELCDYAGSKGVQVCVENLEMCSAEELLEVVTAVGKENIGITYDFGHAFLFYNYFCGYGEKGEKKFLQSIKDILPYLRHTHIHDNFGRFNPNSEQERYVDQLAFGEGDLHLPIGMGRIPYQQIFPLLNKYAGIFIMEIRSRYKKFYENALVKLKELIKNG</sequence>
<dbReference type="PANTHER" id="PTHR12110">
    <property type="entry name" value="HYDROXYPYRUVATE ISOMERASE"/>
    <property type="match status" value="1"/>
</dbReference>
<feature type="domain" description="Xylose isomerase-like TIM barrel" evidence="1">
    <location>
        <begin position="25"/>
        <end position="277"/>
    </location>
</feature>
<dbReference type="InterPro" id="IPR050312">
    <property type="entry name" value="IolE/XylAMocC-like"/>
</dbReference>
<evidence type="ECO:0000313" key="2">
    <source>
        <dbReference type="EMBL" id="RLE12802.1"/>
    </source>
</evidence>